<protein>
    <submittedName>
        <fullName evidence="2">Uncharacterized protein</fullName>
    </submittedName>
</protein>
<evidence type="ECO:0000313" key="3">
    <source>
        <dbReference type="Proteomes" id="UP001209540"/>
    </source>
</evidence>
<reference evidence="2" key="1">
    <citation type="journal article" date="2022" name="IScience">
        <title>Evolution of zygomycete secretomes and the origins of terrestrial fungal ecologies.</title>
        <authorList>
            <person name="Chang Y."/>
            <person name="Wang Y."/>
            <person name="Mondo S."/>
            <person name="Ahrendt S."/>
            <person name="Andreopoulos W."/>
            <person name="Barry K."/>
            <person name="Beard J."/>
            <person name="Benny G.L."/>
            <person name="Blankenship S."/>
            <person name="Bonito G."/>
            <person name="Cuomo C."/>
            <person name="Desiro A."/>
            <person name="Gervers K.A."/>
            <person name="Hundley H."/>
            <person name="Kuo A."/>
            <person name="LaButti K."/>
            <person name="Lang B.F."/>
            <person name="Lipzen A."/>
            <person name="O'Donnell K."/>
            <person name="Pangilinan J."/>
            <person name="Reynolds N."/>
            <person name="Sandor L."/>
            <person name="Smith M.E."/>
            <person name="Tsang A."/>
            <person name="Grigoriev I.V."/>
            <person name="Stajich J.E."/>
            <person name="Spatafora J.W."/>
        </authorList>
    </citation>
    <scope>NUCLEOTIDE SEQUENCE</scope>
    <source>
        <strain evidence="2">RSA 2281</strain>
    </source>
</reference>
<organism evidence="2 3">
    <name type="scientific">Phascolomyces articulosus</name>
    <dbReference type="NCBI Taxonomy" id="60185"/>
    <lineage>
        <taxon>Eukaryota</taxon>
        <taxon>Fungi</taxon>
        <taxon>Fungi incertae sedis</taxon>
        <taxon>Mucoromycota</taxon>
        <taxon>Mucoromycotina</taxon>
        <taxon>Mucoromycetes</taxon>
        <taxon>Mucorales</taxon>
        <taxon>Lichtheimiaceae</taxon>
        <taxon>Phascolomyces</taxon>
    </lineage>
</organism>
<dbReference type="InterPro" id="IPR004574">
    <property type="entry name" value="Alkb"/>
</dbReference>
<evidence type="ECO:0000313" key="2">
    <source>
        <dbReference type="EMBL" id="KAI9245356.1"/>
    </source>
</evidence>
<accession>A0AAD5JM86</accession>
<dbReference type="PANTHER" id="PTHR16557:SF2">
    <property type="entry name" value="NUCLEIC ACID DIOXYGENASE ALKBH1"/>
    <property type="match status" value="1"/>
</dbReference>
<reference evidence="2" key="2">
    <citation type="submission" date="2023-02" db="EMBL/GenBank/DDBJ databases">
        <authorList>
            <consortium name="DOE Joint Genome Institute"/>
            <person name="Mondo S.J."/>
            <person name="Chang Y."/>
            <person name="Wang Y."/>
            <person name="Ahrendt S."/>
            <person name="Andreopoulos W."/>
            <person name="Barry K."/>
            <person name="Beard J."/>
            <person name="Benny G.L."/>
            <person name="Blankenship S."/>
            <person name="Bonito G."/>
            <person name="Cuomo C."/>
            <person name="Desiro A."/>
            <person name="Gervers K.A."/>
            <person name="Hundley H."/>
            <person name="Kuo A."/>
            <person name="LaButti K."/>
            <person name="Lang B.F."/>
            <person name="Lipzen A."/>
            <person name="O'Donnell K."/>
            <person name="Pangilinan J."/>
            <person name="Reynolds N."/>
            <person name="Sandor L."/>
            <person name="Smith M.W."/>
            <person name="Tsang A."/>
            <person name="Grigoriev I.V."/>
            <person name="Stajich J.E."/>
            <person name="Spatafora J.W."/>
        </authorList>
    </citation>
    <scope>NUCLEOTIDE SEQUENCE</scope>
    <source>
        <strain evidence="2">RSA 2281</strain>
    </source>
</reference>
<proteinExistence type="predicted"/>
<comment type="caution">
    <text evidence="2">The sequence shown here is derived from an EMBL/GenBank/DDBJ whole genome shotgun (WGS) entry which is preliminary data.</text>
</comment>
<dbReference type="AlphaFoldDB" id="A0AAD5JM86"/>
<dbReference type="Gene3D" id="2.60.120.590">
    <property type="entry name" value="Alpha-ketoglutarate-dependent dioxygenase AlkB-like"/>
    <property type="match status" value="1"/>
</dbReference>
<sequence length="67" mass="7899">MTEPCRRCFHGVPLIIEDTLPSYLSPDKDHDEEDWEIYGRYMLTSRINLNLRQVYPLEVNQGGEEKS</sequence>
<dbReference type="GO" id="GO:0046872">
    <property type="term" value="F:metal ion binding"/>
    <property type="evidence" value="ECO:0007669"/>
    <property type="project" value="UniProtKB-KW"/>
</dbReference>
<keyword evidence="1" id="KW-0408">Iron</keyword>
<dbReference type="GO" id="GO:0005737">
    <property type="term" value="C:cytoplasm"/>
    <property type="evidence" value="ECO:0007669"/>
    <property type="project" value="TreeGrafter"/>
</dbReference>
<comment type="cofactor">
    <cofactor evidence="1">
        <name>Fe(2+)</name>
        <dbReference type="ChEBI" id="CHEBI:29033"/>
    </cofactor>
    <text evidence="1">Binds 1 Fe(2+) ion per subunit.</text>
</comment>
<name>A0AAD5JM86_9FUNG</name>
<feature type="binding site" evidence="1">
    <location>
        <position position="10"/>
    </location>
    <ligand>
        <name>Fe cation</name>
        <dbReference type="ChEBI" id="CHEBI:24875"/>
        <note>catalytic</note>
    </ligand>
</feature>
<dbReference type="InterPro" id="IPR037151">
    <property type="entry name" value="AlkB-like_sf"/>
</dbReference>
<keyword evidence="3" id="KW-1185">Reference proteome</keyword>
<keyword evidence="1" id="KW-0479">Metal-binding</keyword>
<dbReference type="PANTHER" id="PTHR16557">
    <property type="entry name" value="ALKYLATED DNA REPAIR PROTEIN ALKB-RELATED"/>
    <property type="match status" value="1"/>
</dbReference>
<dbReference type="SUPFAM" id="SSF51197">
    <property type="entry name" value="Clavaminate synthase-like"/>
    <property type="match status" value="1"/>
</dbReference>
<dbReference type="EMBL" id="JAIXMP010000052">
    <property type="protein sequence ID" value="KAI9245356.1"/>
    <property type="molecule type" value="Genomic_DNA"/>
</dbReference>
<gene>
    <name evidence="2" type="ORF">BDA99DRAFT_528160</name>
</gene>
<dbReference type="Proteomes" id="UP001209540">
    <property type="component" value="Unassembled WGS sequence"/>
</dbReference>
<dbReference type="GO" id="GO:0005634">
    <property type="term" value="C:nucleus"/>
    <property type="evidence" value="ECO:0007669"/>
    <property type="project" value="TreeGrafter"/>
</dbReference>
<evidence type="ECO:0000256" key="1">
    <source>
        <dbReference type="PIRSR" id="PIRSR604574-2"/>
    </source>
</evidence>